<gene>
    <name evidence="3" type="ORF">MIMGU_mgv1a024595mg</name>
</gene>
<accession>A0A022R768</accession>
<reference evidence="3 4" key="1">
    <citation type="journal article" date="2013" name="Proc. Natl. Acad. Sci. U.S.A.">
        <title>Fine-scale variation in meiotic recombination in Mimulus inferred from population shotgun sequencing.</title>
        <authorList>
            <person name="Hellsten U."/>
            <person name="Wright K.M."/>
            <person name="Jenkins J."/>
            <person name="Shu S."/>
            <person name="Yuan Y."/>
            <person name="Wessler S.R."/>
            <person name="Schmutz J."/>
            <person name="Willis J.H."/>
            <person name="Rokhsar D.S."/>
        </authorList>
    </citation>
    <scope>NUCLEOTIDE SEQUENCE [LARGE SCALE GENOMIC DNA]</scope>
    <source>
        <strain evidence="4">cv. DUN x IM62</strain>
    </source>
</reference>
<dbReference type="GO" id="GO:0004197">
    <property type="term" value="F:cysteine-type endopeptidase activity"/>
    <property type="evidence" value="ECO:0000318"/>
    <property type="project" value="GO_Central"/>
</dbReference>
<evidence type="ECO:0000313" key="4">
    <source>
        <dbReference type="Proteomes" id="UP000030748"/>
    </source>
</evidence>
<dbReference type="InterPro" id="IPR000668">
    <property type="entry name" value="Peptidase_C1A_C"/>
</dbReference>
<feature type="domain" description="Peptidase C1A papain C-terminal" evidence="2">
    <location>
        <begin position="2"/>
        <end position="131"/>
    </location>
</feature>
<evidence type="ECO:0000256" key="1">
    <source>
        <dbReference type="ARBA" id="ARBA00008455"/>
    </source>
</evidence>
<protein>
    <recommendedName>
        <fullName evidence="2">Peptidase C1A papain C-terminal domain-containing protein</fullName>
    </recommendedName>
</protein>
<dbReference type="GO" id="GO:0005615">
    <property type="term" value="C:extracellular space"/>
    <property type="evidence" value="ECO:0000318"/>
    <property type="project" value="GO_Central"/>
</dbReference>
<dbReference type="GO" id="GO:0005764">
    <property type="term" value="C:lysosome"/>
    <property type="evidence" value="ECO:0000318"/>
    <property type="project" value="GO_Central"/>
</dbReference>
<dbReference type="EMBL" id="KI630593">
    <property type="protein sequence ID" value="EYU35824.1"/>
    <property type="molecule type" value="Genomic_DNA"/>
</dbReference>
<dbReference type="PANTHER" id="PTHR12411">
    <property type="entry name" value="CYSTEINE PROTEASE FAMILY C1-RELATED"/>
    <property type="match status" value="1"/>
</dbReference>
<dbReference type="PhylomeDB" id="A0A022R768"/>
<organism evidence="3 4">
    <name type="scientific">Erythranthe guttata</name>
    <name type="common">Yellow monkey flower</name>
    <name type="synonym">Mimulus guttatus</name>
    <dbReference type="NCBI Taxonomy" id="4155"/>
    <lineage>
        <taxon>Eukaryota</taxon>
        <taxon>Viridiplantae</taxon>
        <taxon>Streptophyta</taxon>
        <taxon>Embryophyta</taxon>
        <taxon>Tracheophyta</taxon>
        <taxon>Spermatophyta</taxon>
        <taxon>Magnoliopsida</taxon>
        <taxon>eudicotyledons</taxon>
        <taxon>Gunneridae</taxon>
        <taxon>Pentapetalae</taxon>
        <taxon>asterids</taxon>
        <taxon>lamiids</taxon>
        <taxon>Lamiales</taxon>
        <taxon>Phrymaceae</taxon>
        <taxon>Erythranthe</taxon>
    </lineage>
</organism>
<evidence type="ECO:0000259" key="2">
    <source>
        <dbReference type="SMART" id="SM00645"/>
    </source>
</evidence>
<proteinExistence type="inferred from homology"/>
<dbReference type="InterPro" id="IPR025661">
    <property type="entry name" value="Pept_asp_AS"/>
</dbReference>
<dbReference type="eggNOG" id="KOG1543">
    <property type="taxonomic scope" value="Eukaryota"/>
</dbReference>
<dbReference type="Proteomes" id="UP000030748">
    <property type="component" value="Unassembled WGS sequence"/>
</dbReference>
<dbReference type="Pfam" id="PF00112">
    <property type="entry name" value="Peptidase_C1"/>
    <property type="match status" value="1"/>
</dbReference>
<dbReference type="SMART" id="SM00645">
    <property type="entry name" value="Pept_C1"/>
    <property type="match status" value="1"/>
</dbReference>
<dbReference type="STRING" id="4155.A0A022R768"/>
<dbReference type="PROSITE" id="PS00640">
    <property type="entry name" value="THIOL_PROTEASE_ASN"/>
    <property type="match status" value="1"/>
</dbReference>
<dbReference type="InterPro" id="IPR013128">
    <property type="entry name" value="Peptidase_C1A"/>
</dbReference>
<sequence length="131" mass="15079">MENGITTDNNYLYEDKYGNFCQIEKYLIQVPPYREDLLMKRVARQPVTVEIDARSMGFCHYSKGVFDGPCGTTPDHIVTIIGYGTTVSGTDYWLVKNSWGRNWGKRGYIRMIRRSKGRYGRGICGLAMRAY</sequence>
<evidence type="ECO:0000313" key="3">
    <source>
        <dbReference type="EMBL" id="EYU35824.1"/>
    </source>
</evidence>
<name>A0A022R768_ERYGU</name>
<dbReference type="Gene3D" id="3.90.70.10">
    <property type="entry name" value="Cysteine proteinases"/>
    <property type="match status" value="1"/>
</dbReference>
<keyword evidence="4" id="KW-1185">Reference proteome</keyword>
<dbReference type="InterPro" id="IPR038765">
    <property type="entry name" value="Papain-like_cys_pep_sf"/>
</dbReference>
<comment type="similarity">
    <text evidence="1">Belongs to the peptidase C1 family.</text>
</comment>
<dbReference type="GO" id="GO:0051603">
    <property type="term" value="P:proteolysis involved in protein catabolic process"/>
    <property type="evidence" value="ECO:0000318"/>
    <property type="project" value="GO_Central"/>
</dbReference>
<dbReference type="SUPFAM" id="SSF54001">
    <property type="entry name" value="Cysteine proteinases"/>
    <property type="match status" value="1"/>
</dbReference>
<dbReference type="AlphaFoldDB" id="A0A022R768"/>